<name>A0A2W7N5U4_9RHOB</name>
<organism evidence="1 2">
    <name type="scientific">Palleronia aestuarii</name>
    <dbReference type="NCBI Taxonomy" id="568105"/>
    <lineage>
        <taxon>Bacteria</taxon>
        <taxon>Pseudomonadati</taxon>
        <taxon>Pseudomonadota</taxon>
        <taxon>Alphaproteobacteria</taxon>
        <taxon>Rhodobacterales</taxon>
        <taxon>Roseobacteraceae</taxon>
        <taxon>Palleronia</taxon>
    </lineage>
</organism>
<dbReference type="AlphaFoldDB" id="A0A2W7N5U4"/>
<reference evidence="1 2" key="1">
    <citation type="submission" date="2018-06" db="EMBL/GenBank/DDBJ databases">
        <title>Genomic Encyclopedia of Archaeal and Bacterial Type Strains, Phase II (KMG-II): from individual species to whole genera.</title>
        <authorList>
            <person name="Goeker M."/>
        </authorList>
    </citation>
    <scope>NUCLEOTIDE SEQUENCE [LARGE SCALE GENOMIC DNA]</scope>
    <source>
        <strain evidence="1 2">DSM 22009</strain>
    </source>
</reference>
<sequence length="72" mass="8009">MGHFTTIGIDLAESVFQIHGVREDGTVGLRRCCTKFAWDSHQESCDIARRHVQACADPLPYPELVILQRAAA</sequence>
<gene>
    <name evidence="1" type="ORF">LX81_03754</name>
</gene>
<dbReference type="Proteomes" id="UP000248916">
    <property type="component" value="Unassembled WGS sequence"/>
</dbReference>
<accession>A0A2W7N5U4</accession>
<protein>
    <submittedName>
        <fullName evidence="1">Transposase</fullName>
    </submittedName>
</protein>
<keyword evidence="2" id="KW-1185">Reference proteome</keyword>
<evidence type="ECO:0000313" key="1">
    <source>
        <dbReference type="EMBL" id="PZX12214.1"/>
    </source>
</evidence>
<dbReference type="EMBL" id="QKZL01000026">
    <property type="protein sequence ID" value="PZX12214.1"/>
    <property type="molecule type" value="Genomic_DNA"/>
</dbReference>
<evidence type="ECO:0000313" key="2">
    <source>
        <dbReference type="Proteomes" id="UP000248916"/>
    </source>
</evidence>
<comment type="caution">
    <text evidence="1">The sequence shown here is derived from an EMBL/GenBank/DDBJ whole genome shotgun (WGS) entry which is preliminary data.</text>
</comment>
<proteinExistence type="predicted"/>